<sequence length="658" mass="73638">MAEISRAQIARVKPSLYRLPLELFTMIMDYLDFPEILHLCEDPEFPIEQLRRRHLVDKNNNSILFYIISRGWRFESAIKTMIRVLGNWDVPGGEDNIRPLNATIRRWSDSQLCKIFVEAGARLDLAETTYQSGQAVADYTRGLPHETARKLRPIELATTNLNETPLEPLHMAVLMDDKDIVGLLLRHGANPNSRAGVLGTPLHLTTDLKITQMLLEYGADIDARNGLGYTPLANAISQRNLELVDLLVEAGADVQLLYDENVSALNLAIEMGDSEMVETLLDAKCDVNGHPRGIPPLHLSAGKGQSDILHFLVERGADLAIRHGGRSVLHVTSCPATIDKLLAYGADVNAKDITGSTPFMLATKEGNVPLMEVYLMAGAEFSPTHLRENGVLSWVVSYGLYKLLKMLISRCDLRLAMHEDENLLRLAIFRRHEGIANLLIKEFPHLVVEDGFKGGDILEVAALHSSVDLLGKVIDLREKVEAEDKDFTRTLGLLFDTDRVDSVRMFQKALIQPAMLGQHVDLPLFLATAGRDKALEQIEDALKMHSTKWMSDSELWVKPTYEHIETNLSMLQILLDNGADVSQAEWENIGILHVAAWRNDERLMRSLLAAGANPFFKDARGHTPAYWAAQMSHHQMEKMLRLAEAEAAARQQQEEGSR</sequence>
<dbReference type="PANTHER" id="PTHR24198:SF165">
    <property type="entry name" value="ANKYRIN REPEAT-CONTAINING PROTEIN-RELATED"/>
    <property type="match status" value="1"/>
</dbReference>
<dbReference type="InterPro" id="IPR002110">
    <property type="entry name" value="Ankyrin_rpt"/>
</dbReference>
<feature type="repeat" description="ANK" evidence="3">
    <location>
        <begin position="587"/>
        <end position="619"/>
    </location>
</feature>
<keyword evidence="1" id="KW-0677">Repeat</keyword>
<dbReference type="Proteomes" id="UP000053095">
    <property type="component" value="Unassembled WGS sequence"/>
</dbReference>
<evidence type="ECO:0000256" key="3">
    <source>
        <dbReference type="PROSITE-ProRule" id="PRU00023"/>
    </source>
</evidence>
<comment type="caution">
    <text evidence="4">The sequence shown here is derived from an EMBL/GenBank/DDBJ whole genome shotgun (WGS) entry which is preliminary data.</text>
</comment>
<dbReference type="Pfam" id="PF12796">
    <property type="entry name" value="Ank_2"/>
    <property type="match status" value="1"/>
</dbReference>
<feature type="repeat" description="ANK" evidence="3">
    <location>
        <begin position="260"/>
        <end position="292"/>
    </location>
</feature>
<reference evidence="5" key="1">
    <citation type="journal article" date="2015" name="Genome Announc.">
        <title>Draft genome sequence of Talaromyces cellulolyticus strain Y-94, a source of lignocellulosic biomass-degrading enzymes.</title>
        <authorList>
            <person name="Fujii T."/>
            <person name="Koike H."/>
            <person name="Sawayama S."/>
            <person name="Yano S."/>
            <person name="Inoue H."/>
        </authorList>
    </citation>
    <scope>NUCLEOTIDE SEQUENCE [LARGE SCALE GENOMIC DNA]</scope>
    <source>
        <strain evidence="5">Y-94</strain>
    </source>
</reference>
<dbReference type="Pfam" id="PF00023">
    <property type="entry name" value="Ank"/>
    <property type="match status" value="2"/>
</dbReference>
<dbReference type="SUPFAM" id="SSF48403">
    <property type="entry name" value="Ankyrin repeat"/>
    <property type="match status" value="3"/>
</dbReference>
<keyword evidence="5" id="KW-1185">Reference proteome</keyword>
<gene>
    <name evidence="4" type="ORF">TCE0_033f09530</name>
</gene>
<dbReference type="PANTHER" id="PTHR24198">
    <property type="entry name" value="ANKYRIN REPEAT AND PROTEIN KINASE DOMAIN-CONTAINING PROTEIN"/>
    <property type="match status" value="1"/>
</dbReference>
<evidence type="ECO:0000256" key="2">
    <source>
        <dbReference type="ARBA" id="ARBA00023043"/>
    </source>
</evidence>
<name>A0A6V8HB42_TALPI</name>
<feature type="repeat" description="ANK" evidence="3">
    <location>
        <begin position="164"/>
        <end position="196"/>
    </location>
</feature>
<accession>A0A6V8HB42</accession>
<dbReference type="Gene3D" id="1.25.40.20">
    <property type="entry name" value="Ankyrin repeat-containing domain"/>
    <property type="match status" value="4"/>
</dbReference>
<evidence type="ECO:0000313" key="4">
    <source>
        <dbReference type="EMBL" id="GAM38642.1"/>
    </source>
</evidence>
<evidence type="ECO:0000256" key="1">
    <source>
        <dbReference type="ARBA" id="ARBA00022737"/>
    </source>
</evidence>
<dbReference type="AlphaFoldDB" id="A0A6V8HB42"/>
<protein>
    <submittedName>
        <fullName evidence="4">Ankyrin repeat-rich membrane-spanning protein</fullName>
    </submittedName>
</protein>
<feature type="repeat" description="ANK" evidence="3">
    <location>
        <begin position="227"/>
        <end position="259"/>
    </location>
</feature>
<organism evidence="4 5">
    <name type="scientific">Talaromyces pinophilus</name>
    <name type="common">Penicillium pinophilum</name>
    <dbReference type="NCBI Taxonomy" id="128442"/>
    <lineage>
        <taxon>Eukaryota</taxon>
        <taxon>Fungi</taxon>
        <taxon>Dikarya</taxon>
        <taxon>Ascomycota</taxon>
        <taxon>Pezizomycotina</taxon>
        <taxon>Eurotiomycetes</taxon>
        <taxon>Eurotiomycetidae</taxon>
        <taxon>Eurotiales</taxon>
        <taxon>Trichocomaceae</taxon>
        <taxon>Talaromyces</taxon>
        <taxon>Talaromyces sect. Talaromyces</taxon>
    </lineage>
</organism>
<keyword evidence="2 3" id="KW-0040">ANK repeat</keyword>
<evidence type="ECO:0000313" key="5">
    <source>
        <dbReference type="Proteomes" id="UP000053095"/>
    </source>
</evidence>
<dbReference type="SMART" id="SM00248">
    <property type="entry name" value="ANK"/>
    <property type="match status" value="11"/>
</dbReference>
<dbReference type="EMBL" id="DF933829">
    <property type="protein sequence ID" value="GAM38642.1"/>
    <property type="molecule type" value="Genomic_DNA"/>
</dbReference>
<feature type="repeat" description="ANK" evidence="3">
    <location>
        <begin position="292"/>
        <end position="324"/>
    </location>
</feature>
<dbReference type="PROSITE" id="PS50297">
    <property type="entry name" value="ANK_REP_REGION"/>
    <property type="match status" value="4"/>
</dbReference>
<dbReference type="PROSITE" id="PS50088">
    <property type="entry name" value="ANK_REPEAT"/>
    <property type="match status" value="6"/>
</dbReference>
<proteinExistence type="predicted"/>
<dbReference type="InterPro" id="IPR036770">
    <property type="entry name" value="Ankyrin_rpt-contain_sf"/>
</dbReference>
<feature type="repeat" description="ANK" evidence="3">
    <location>
        <begin position="354"/>
        <end position="386"/>
    </location>
</feature>